<keyword evidence="1" id="KW-0732">Signal</keyword>
<proteinExistence type="predicted"/>
<organism evidence="2 3">
    <name type="scientific">Teichococcus globiformis</name>
    <dbReference type="NCBI Taxonomy" id="2307229"/>
    <lineage>
        <taxon>Bacteria</taxon>
        <taxon>Pseudomonadati</taxon>
        <taxon>Pseudomonadota</taxon>
        <taxon>Alphaproteobacteria</taxon>
        <taxon>Acetobacterales</taxon>
        <taxon>Roseomonadaceae</taxon>
        <taxon>Roseomonas</taxon>
    </lineage>
</organism>
<protein>
    <submittedName>
        <fullName evidence="2">Uncharacterized protein</fullName>
    </submittedName>
</protein>
<evidence type="ECO:0000256" key="1">
    <source>
        <dbReference type="SAM" id="SignalP"/>
    </source>
</evidence>
<sequence>MQPSRLTRIALLAALPLFAFCGASATAQPRPTYTLNAALGGSVPYAGKESFVVARLAGKTPSQNVISLSGALPAITMTRPVFNSRPQLVLNGGMALGQIGGADVVLNGYLSTGVMSTGPEEPRPLLGLAALRFLF</sequence>
<gene>
    <name evidence="2" type="ORF">ACFOD4_15150</name>
</gene>
<reference evidence="3" key="1">
    <citation type="journal article" date="2019" name="Int. J. Syst. Evol. Microbiol.">
        <title>The Global Catalogue of Microorganisms (GCM) 10K type strain sequencing project: providing services to taxonomists for standard genome sequencing and annotation.</title>
        <authorList>
            <consortium name="The Broad Institute Genomics Platform"/>
            <consortium name="The Broad Institute Genome Sequencing Center for Infectious Disease"/>
            <person name="Wu L."/>
            <person name="Ma J."/>
        </authorList>
    </citation>
    <scope>NUCLEOTIDE SEQUENCE [LARGE SCALE GENOMIC DNA]</scope>
    <source>
        <strain evidence="3">KCTC 52094</strain>
    </source>
</reference>
<evidence type="ECO:0000313" key="3">
    <source>
        <dbReference type="Proteomes" id="UP001595593"/>
    </source>
</evidence>
<evidence type="ECO:0000313" key="2">
    <source>
        <dbReference type="EMBL" id="MFC3126401.1"/>
    </source>
</evidence>
<dbReference type="EMBL" id="JBHRTN010000018">
    <property type="protein sequence ID" value="MFC3126401.1"/>
    <property type="molecule type" value="Genomic_DNA"/>
</dbReference>
<feature type="signal peptide" evidence="1">
    <location>
        <begin position="1"/>
        <end position="25"/>
    </location>
</feature>
<keyword evidence="3" id="KW-1185">Reference proteome</keyword>
<dbReference type="Proteomes" id="UP001595593">
    <property type="component" value="Unassembled WGS sequence"/>
</dbReference>
<name>A0ABV7G6W9_9PROT</name>
<dbReference type="RefSeq" id="WP_379597694.1">
    <property type="nucleotide sequence ID" value="NZ_JBHRTN010000018.1"/>
</dbReference>
<accession>A0ABV7G6W9</accession>
<feature type="chain" id="PRO_5046751931" evidence="1">
    <location>
        <begin position="26"/>
        <end position="135"/>
    </location>
</feature>
<comment type="caution">
    <text evidence="2">The sequence shown here is derived from an EMBL/GenBank/DDBJ whole genome shotgun (WGS) entry which is preliminary data.</text>
</comment>